<name>A0A0E9VZZ6_ANGAN</name>
<proteinExistence type="predicted"/>
<sequence>MNLKPLKPLSKQEVERPTGSAALWGKTDHLLPHRPQECHRLTARPLGN</sequence>
<evidence type="ECO:0000313" key="1">
    <source>
        <dbReference type="EMBL" id="JAH83719.1"/>
    </source>
</evidence>
<reference evidence="1" key="1">
    <citation type="submission" date="2014-11" db="EMBL/GenBank/DDBJ databases">
        <authorList>
            <person name="Amaro Gonzalez C."/>
        </authorList>
    </citation>
    <scope>NUCLEOTIDE SEQUENCE</scope>
</reference>
<reference evidence="1" key="2">
    <citation type="journal article" date="2015" name="Fish Shellfish Immunol.">
        <title>Early steps in the European eel (Anguilla anguilla)-Vibrio vulnificus interaction in the gills: Role of the RtxA13 toxin.</title>
        <authorList>
            <person name="Callol A."/>
            <person name="Pajuelo D."/>
            <person name="Ebbesson L."/>
            <person name="Teles M."/>
            <person name="MacKenzie S."/>
            <person name="Amaro C."/>
        </authorList>
    </citation>
    <scope>NUCLEOTIDE SEQUENCE</scope>
</reference>
<dbReference type="EMBL" id="GBXM01024858">
    <property type="protein sequence ID" value="JAH83719.1"/>
    <property type="molecule type" value="Transcribed_RNA"/>
</dbReference>
<accession>A0A0E9VZZ6</accession>
<dbReference type="AlphaFoldDB" id="A0A0E9VZZ6"/>
<organism evidence="1">
    <name type="scientific">Anguilla anguilla</name>
    <name type="common">European freshwater eel</name>
    <name type="synonym">Muraena anguilla</name>
    <dbReference type="NCBI Taxonomy" id="7936"/>
    <lineage>
        <taxon>Eukaryota</taxon>
        <taxon>Metazoa</taxon>
        <taxon>Chordata</taxon>
        <taxon>Craniata</taxon>
        <taxon>Vertebrata</taxon>
        <taxon>Euteleostomi</taxon>
        <taxon>Actinopterygii</taxon>
        <taxon>Neopterygii</taxon>
        <taxon>Teleostei</taxon>
        <taxon>Anguilliformes</taxon>
        <taxon>Anguillidae</taxon>
        <taxon>Anguilla</taxon>
    </lineage>
</organism>
<protein>
    <submittedName>
        <fullName evidence="1">Uncharacterized protein</fullName>
    </submittedName>
</protein>